<dbReference type="OrthoDB" id="17102at2759"/>
<keyword evidence="2" id="KW-0472">Membrane</keyword>
<keyword evidence="5" id="KW-1185">Reference proteome</keyword>
<feature type="transmembrane region" description="Helical" evidence="2">
    <location>
        <begin position="226"/>
        <end position="247"/>
    </location>
</feature>
<dbReference type="PANTHER" id="PTHR10739:SF13">
    <property type="entry name" value="CHOLINE-PHOSPHATE CYTIDYLYLTRANSFERASE"/>
    <property type="match status" value="1"/>
</dbReference>
<dbReference type="PANTHER" id="PTHR10739">
    <property type="entry name" value="CYTIDYLYLTRANSFERASE"/>
    <property type="match status" value="1"/>
</dbReference>
<gene>
    <name evidence="4" type="ORF">BOTBODRAFT_30329</name>
</gene>
<dbReference type="GO" id="GO:0031210">
    <property type="term" value="F:phosphatidylcholine binding"/>
    <property type="evidence" value="ECO:0007669"/>
    <property type="project" value="TreeGrafter"/>
</dbReference>
<proteinExistence type="predicted"/>
<dbReference type="Gene3D" id="3.40.50.620">
    <property type="entry name" value="HUPs"/>
    <property type="match status" value="1"/>
</dbReference>
<dbReference type="InParanoid" id="A0A067MQG5"/>
<dbReference type="AlphaFoldDB" id="A0A067MQG5"/>
<dbReference type="InterPro" id="IPR014729">
    <property type="entry name" value="Rossmann-like_a/b/a_fold"/>
</dbReference>
<dbReference type="InterPro" id="IPR004821">
    <property type="entry name" value="Cyt_trans-like"/>
</dbReference>
<sequence>MATPAGGNHSTDNFDAQNISFTNVPLNEWAPEQIQAYNRRIISGLEDKPYKLNESPQDRPVRIFSDGVYDMFHVGHAIQLRHAKLSFPSVHLIVGMCSDEEVERYKGRPIMTFEERREALLHCRWVDEVVQNDSWILSDAFLDKLNIDYVAHDDAPYPGAGGEPDGFKFLKDQGKLLPMPKLPGISTSEILGRVVERYERGDLDHKFEKIGRLELMNKMRAVRRSVLPLGNALVFAVPILLTGLISFKPT</sequence>
<accession>A0A067MQG5</accession>
<reference evidence="5" key="1">
    <citation type="journal article" date="2014" name="Proc. Natl. Acad. Sci. U.S.A.">
        <title>Extensive sampling of basidiomycete genomes demonstrates inadequacy of the white-rot/brown-rot paradigm for wood decay fungi.</title>
        <authorList>
            <person name="Riley R."/>
            <person name="Salamov A.A."/>
            <person name="Brown D.W."/>
            <person name="Nagy L.G."/>
            <person name="Floudas D."/>
            <person name="Held B.W."/>
            <person name="Levasseur A."/>
            <person name="Lombard V."/>
            <person name="Morin E."/>
            <person name="Otillar R."/>
            <person name="Lindquist E.A."/>
            <person name="Sun H."/>
            <person name="LaButti K.M."/>
            <person name="Schmutz J."/>
            <person name="Jabbour D."/>
            <person name="Luo H."/>
            <person name="Baker S.E."/>
            <person name="Pisabarro A.G."/>
            <person name="Walton J.D."/>
            <person name="Blanchette R.A."/>
            <person name="Henrissat B."/>
            <person name="Martin F."/>
            <person name="Cullen D."/>
            <person name="Hibbett D.S."/>
            <person name="Grigoriev I.V."/>
        </authorList>
    </citation>
    <scope>NUCLEOTIDE SEQUENCE [LARGE SCALE GENOMIC DNA]</scope>
    <source>
        <strain evidence="5">FD-172 SS1</strain>
    </source>
</reference>
<dbReference type="STRING" id="930990.A0A067MQG5"/>
<organism evidence="4 5">
    <name type="scientific">Botryobasidium botryosum (strain FD-172 SS1)</name>
    <dbReference type="NCBI Taxonomy" id="930990"/>
    <lineage>
        <taxon>Eukaryota</taxon>
        <taxon>Fungi</taxon>
        <taxon>Dikarya</taxon>
        <taxon>Basidiomycota</taxon>
        <taxon>Agaricomycotina</taxon>
        <taxon>Agaricomycetes</taxon>
        <taxon>Cantharellales</taxon>
        <taxon>Botryobasidiaceae</taxon>
        <taxon>Botryobasidium</taxon>
    </lineage>
</organism>
<evidence type="ECO:0000256" key="1">
    <source>
        <dbReference type="ARBA" id="ARBA00026101"/>
    </source>
</evidence>
<name>A0A067MQG5_BOTB1</name>
<dbReference type="NCBIfam" id="TIGR00125">
    <property type="entry name" value="cyt_tran_rel"/>
    <property type="match status" value="1"/>
</dbReference>
<evidence type="ECO:0000256" key="2">
    <source>
        <dbReference type="SAM" id="Phobius"/>
    </source>
</evidence>
<keyword evidence="2" id="KW-0812">Transmembrane</keyword>
<protein>
    <recommendedName>
        <fullName evidence="1">choline-phosphate cytidylyltransferase</fullName>
        <ecNumber evidence="1">2.7.7.15</ecNumber>
    </recommendedName>
</protein>
<evidence type="ECO:0000313" key="4">
    <source>
        <dbReference type="EMBL" id="KDQ16945.1"/>
    </source>
</evidence>
<dbReference type="GO" id="GO:0005635">
    <property type="term" value="C:nuclear envelope"/>
    <property type="evidence" value="ECO:0007669"/>
    <property type="project" value="TreeGrafter"/>
</dbReference>
<dbReference type="SUPFAM" id="SSF52374">
    <property type="entry name" value="Nucleotidylyl transferase"/>
    <property type="match status" value="1"/>
</dbReference>
<dbReference type="EC" id="2.7.7.15" evidence="1"/>
<evidence type="ECO:0000313" key="5">
    <source>
        <dbReference type="Proteomes" id="UP000027195"/>
    </source>
</evidence>
<evidence type="ECO:0000259" key="3">
    <source>
        <dbReference type="Pfam" id="PF01467"/>
    </source>
</evidence>
<dbReference type="EMBL" id="KL198025">
    <property type="protein sequence ID" value="KDQ16945.1"/>
    <property type="molecule type" value="Genomic_DNA"/>
</dbReference>
<feature type="domain" description="Cytidyltransferase-like" evidence="3">
    <location>
        <begin position="66"/>
        <end position="190"/>
    </location>
</feature>
<dbReference type="GO" id="GO:0004105">
    <property type="term" value="F:choline-phosphate cytidylyltransferase activity"/>
    <property type="evidence" value="ECO:0007669"/>
    <property type="project" value="UniProtKB-EC"/>
</dbReference>
<dbReference type="HOGENOM" id="CLU_034585_1_1_1"/>
<dbReference type="Proteomes" id="UP000027195">
    <property type="component" value="Unassembled WGS sequence"/>
</dbReference>
<dbReference type="Pfam" id="PF01467">
    <property type="entry name" value="CTP_transf_like"/>
    <property type="match status" value="1"/>
</dbReference>
<keyword evidence="2" id="KW-1133">Transmembrane helix</keyword>
<dbReference type="InterPro" id="IPR045049">
    <property type="entry name" value="Pcy1-like"/>
</dbReference>